<evidence type="ECO:0000259" key="7">
    <source>
        <dbReference type="PROSITE" id="PS50305"/>
    </source>
</evidence>
<protein>
    <submittedName>
        <fullName evidence="8">DHS-like NAD/FAD-binding domain-containing protein</fullName>
    </submittedName>
</protein>
<evidence type="ECO:0000256" key="4">
    <source>
        <dbReference type="ARBA" id="ARBA00023027"/>
    </source>
</evidence>
<dbReference type="Proteomes" id="UP000076727">
    <property type="component" value="Unassembled WGS sequence"/>
</dbReference>
<name>A0A165T3U0_9APHY</name>
<dbReference type="OrthoDB" id="424302at2759"/>
<dbReference type="InterPro" id="IPR026590">
    <property type="entry name" value="Ssirtuin_cat_dom"/>
</dbReference>
<organism evidence="8 9">
    <name type="scientific">Daedalea quercina L-15889</name>
    <dbReference type="NCBI Taxonomy" id="1314783"/>
    <lineage>
        <taxon>Eukaryota</taxon>
        <taxon>Fungi</taxon>
        <taxon>Dikarya</taxon>
        <taxon>Basidiomycota</taxon>
        <taxon>Agaricomycotina</taxon>
        <taxon>Agaricomycetes</taxon>
        <taxon>Polyporales</taxon>
        <taxon>Fomitopsis</taxon>
    </lineage>
</organism>
<dbReference type="Gene3D" id="3.30.1600.10">
    <property type="entry name" value="SIR2/SIRT2 'Small Domain"/>
    <property type="match status" value="1"/>
</dbReference>
<dbReference type="GO" id="GO:0017136">
    <property type="term" value="F:histone deacetylase activity, NAD-dependent"/>
    <property type="evidence" value="ECO:0007669"/>
    <property type="project" value="TreeGrafter"/>
</dbReference>
<dbReference type="EMBL" id="KV429039">
    <property type="protein sequence ID" value="KZT72894.1"/>
    <property type="molecule type" value="Genomic_DNA"/>
</dbReference>
<dbReference type="STRING" id="1314783.A0A165T3U0"/>
<dbReference type="InterPro" id="IPR026591">
    <property type="entry name" value="Sirtuin_cat_small_dom_sf"/>
</dbReference>
<dbReference type="PANTHER" id="PTHR11085:SF10">
    <property type="entry name" value="NAD-DEPENDENT PROTEIN DEACYLASE SIRTUIN-5, MITOCHONDRIAL-RELATED"/>
    <property type="match status" value="1"/>
</dbReference>
<comment type="subcellular location">
    <subcellularLocation>
        <location evidence="1">Mitochondrion</location>
    </subcellularLocation>
</comment>
<keyword evidence="3" id="KW-0808">Transferase</keyword>
<evidence type="ECO:0000256" key="2">
    <source>
        <dbReference type="ARBA" id="ARBA00006924"/>
    </source>
</evidence>
<keyword evidence="6" id="KW-0862">Zinc</keyword>
<keyword evidence="5" id="KW-0496">Mitochondrion</keyword>
<reference evidence="8 9" key="1">
    <citation type="journal article" date="2016" name="Mol. Biol. Evol.">
        <title>Comparative Genomics of Early-Diverging Mushroom-Forming Fungi Provides Insights into the Origins of Lignocellulose Decay Capabilities.</title>
        <authorList>
            <person name="Nagy L.G."/>
            <person name="Riley R."/>
            <person name="Tritt A."/>
            <person name="Adam C."/>
            <person name="Daum C."/>
            <person name="Floudas D."/>
            <person name="Sun H."/>
            <person name="Yadav J.S."/>
            <person name="Pangilinan J."/>
            <person name="Larsson K.H."/>
            <person name="Matsuura K."/>
            <person name="Barry K."/>
            <person name="Labutti K."/>
            <person name="Kuo R."/>
            <person name="Ohm R.A."/>
            <person name="Bhattacharya S.S."/>
            <person name="Shirouzu T."/>
            <person name="Yoshinaga Y."/>
            <person name="Martin F.M."/>
            <person name="Grigoriev I.V."/>
            <person name="Hibbett D.S."/>
        </authorList>
    </citation>
    <scope>NUCLEOTIDE SEQUENCE [LARGE SCALE GENOMIC DNA]</scope>
    <source>
        <strain evidence="8 9">L-15889</strain>
    </source>
</reference>
<dbReference type="GO" id="GO:0005739">
    <property type="term" value="C:mitochondrion"/>
    <property type="evidence" value="ECO:0007669"/>
    <property type="project" value="UniProtKB-SubCell"/>
</dbReference>
<dbReference type="PANTHER" id="PTHR11085">
    <property type="entry name" value="NAD-DEPENDENT PROTEIN DEACYLASE SIRTUIN-5, MITOCHONDRIAL-RELATED"/>
    <property type="match status" value="1"/>
</dbReference>
<evidence type="ECO:0000256" key="5">
    <source>
        <dbReference type="ARBA" id="ARBA00023128"/>
    </source>
</evidence>
<proteinExistence type="inferred from homology"/>
<feature type="binding site" evidence="6">
    <location>
        <position position="198"/>
    </location>
    <ligand>
        <name>Zn(2+)</name>
        <dbReference type="ChEBI" id="CHEBI:29105"/>
    </ligand>
</feature>
<feature type="active site" description="Proton acceptor" evidence="6">
    <location>
        <position position="152"/>
    </location>
</feature>
<evidence type="ECO:0000313" key="9">
    <source>
        <dbReference type="Proteomes" id="UP000076727"/>
    </source>
</evidence>
<gene>
    <name evidence="8" type="ORF">DAEQUDRAFT_722524</name>
</gene>
<dbReference type="GO" id="GO:0070403">
    <property type="term" value="F:NAD+ binding"/>
    <property type="evidence" value="ECO:0007669"/>
    <property type="project" value="InterPro"/>
</dbReference>
<sequence length="296" mass="31764">MPPSEDPQEFREVLRQSKNIIAIAGAGLSAGSGIPTWRDTGGVWKTHNPATLATPAAFSADPIAVWRHYHEMRERALKAEPNPAHYALSLLCLPSYLATVAPSAKFTLITQNIDGLSIRALKKTVARSRGQAVAPGALDATVSLGSCVFEMHGRVLDTLCTACGHVEHNDASPLCPALANPVPQVTDTTLTVDDLPHCAHCGGLLRPGVVWFDELPRHSREIWGTVDEADLCLVIGTSSTVQPAVAYVHEVAEHGGKVAVFNTQRGDDDDESCTFLFLGPCEETLPRTLFDISVSQ</sequence>
<feature type="domain" description="Deacetylase sirtuin-type" evidence="7">
    <location>
        <begin position="1"/>
        <end position="296"/>
    </location>
</feature>
<dbReference type="PROSITE" id="PS50305">
    <property type="entry name" value="SIRTUIN"/>
    <property type="match status" value="1"/>
</dbReference>
<evidence type="ECO:0000256" key="3">
    <source>
        <dbReference type="ARBA" id="ARBA00022679"/>
    </source>
</evidence>
<dbReference type="SUPFAM" id="SSF52467">
    <property type="entry name" value="DHS-like NAD/FAD-binding domain"/>
    <property type="match status" value="1"/>
</dbReference>
<keyword evidence="4" id="KW-0520">NAD</keyword>
<feature type="binding site" evidence="6">
    <location>
        <position position="163"/>
    </location>
    <ligand>
        <name>Zn(2+)</name>
        <dbReference type="ChEBI" id="CHEBI:29105"/>
    </ligand>
</feature>
<dbReference type="AlphaFoldDB" id="A0A165T3U0"/>
<dbReference type="Pfam" id="PF02146">
    <property type="entry name" value="SIR2"/>
    <property type="match status" value="2"/>
</dbReference>
<dbReference type="InterPro" id="IPR029035">
    <property type="entry name" value="DHS-like_NAD/FAD-binding_dom"/>
</dbReference>
<dbReference type="Gene3D" id="3.40.50.1220">
    <property type="entry name" value="TPP-binding domain"/>
    <property type="match status" value="1"/>
</dbReference>
<evidence type="ECO:0000256" key="1">
    <source>
        <dbReference type="ARBA" id="ARBA00004173"/>
    </source>
</evidence>
<dbReference type="InterPro" id="IPR050134">
    <property type="entry name" value="NAD-dep_sirtuin_deacylases"/>
</dbReference>
<accession>A0A165T3U0</accession>
<feature type="binding site" evidence="6">
    <location>
        <position position="201"/>
    </location>
    <ligand>
        <name>Zn(2+)</name>
        <dbReference type="ChEBI" id="CHEBI:29105"/>
    </ligand>
</feature>
<dbReference type="GO" id="GO:0005634">
    <property type="term" value="C:nucleus"/>
    <property type="evidence" value="ECO:0007669"/>
    <property type="project" value="TreeGrafter"/>
</dbReference>
<comment type="similarity">
    <text evidence="2">Belongs to the sirtuin family. Class I subfamily.</text>
</comment>
<keyword evidence="9" id="KW-1185">Reference proteome</keyword>
<evidence type="ECO:0000313" key="8">
    <source>
        <dbReference type="EMBL" id="KZT72894.1"/>
    </source>
</evidence>
<keyword evidence="6" id="KW-0479">Metal-binding</keyword>
<evidence type="ECO:0000256" key="6">
    <source>
        <dbReference type="PROSITE-ProRule" id="PRU00236"/>
    </source>
</evidence>
<feature type="binding site" evidence="6">
    <location>
        <position position="160"/>
    </location>
    <ligand>
        <name>Zn(2+)</name>
        <dbReference type="ChEBI" id="CHEBI:29105"/>
    </ligand>
</feature>
<dbReference type="InterPro" id="IPR003000">
    <property type="entry name" value="Sirtuin"/>
</dbReference>
<dbReference type="GO" id="GO:0046872">
    <property type="term" value="F:metal ion binding"/>
    <property type="evidence" value="ECO:0007669"/>
    <property type="project" value="UniProtKB-KW"/>
</dbReference>